<dbReference type="AlphaFoldDB" id="A0AAV0FV44"/>
<keyword evidence="2" id="KW-0689">Ribosomal protein</keyword>
<dbReference type="InterPro" id="IPR001377">
    <property type="entry name" value="Ribosomal_eS6"/>
</dbReference>
<evidence type="ECO:0000313" key="5">
    <source>
        <dbReference type="EMBL" id="CAH9139420.1"/>
    </source>
</evidence>
<dbReference type="GO" id="GO:0003735">
    <property type="term" value="F:structural constituent of ribosome"/>
    <property type="evidence" value="ECO:0007669"/>
    <property type="project" value="InterPro"/>
</dbReference>
<organism evidence="5 6">
    <name type="scientific">Cuscuta epithymum</name>
    <dbReference type="NCBI Taxonomy" id="186058"/>
    <lineage>
        <taxon>Eukaryota</taxon>
        <taxon>Viridiplantae</taxon>
        <taxon>Streptophyta</taxon>
        <taxon>Embryophyta</taxon>
        <taxon>Tracheophyta</taxon>
        <taxon>Spermatophyta</taxon>
        <taxon>Magnoliopsida</taxon>
        <taxon>eudicotyledons</taxon>
        <taxon>Gunneridae</taxon>
        <taxon>Pentapetalae</taxon>
        <taxon>asterids</taxon>
        <taxon>lamiids</taxon>
        <taxon>Solanales</taxon>
        <taxon>Convolvulaceae</taxon>
        <taxon>Cuscuteae</taxon>
        <taxon>Cuscuta</taxon>
        <taxon>Cuscuta subgen. Cuscuta</taxon>
    </lineage>
</organism>
<dbReference type="Proteomes" id="UP001152523">
    <property type="component" value="Unassembled WGS sequence"/>
</dbReference>
<dbReference type="Gene3D" id="1.20.5.2650">
    <property type="match status" value="1"/>
</dbReference>
<name>A0AAV0FV44_9ASTE</name>
<keyword evidence="3" id="KW-0687">Ribonucleoprotein</keyword>
<dbReference type="PANTHER" id="PTHR11502">
    <property type="entry name" value="40S RIBOSOMAL PROTEIN S6"/>
    <property type="match status" value="1"/>
</dbReference>
<evidence type="ECO:0000256" key="3">
    <source>
        <dbReference type="ARBA" id="ARBA00023274"/>
    </source>
</evidence>
<accession>A0AAV0FV44</accession>
<dbReference type="GO" id="GO:0005840">
    <property type="term" value="C:ribosome"/>
    <property type="evidence" value="ECO:0007669"/>
    <property type="project" value="UniProtKB-KW"/>
</dbReference>
<gene>
    <name evidence="5" type="ORF">CEPIT_LOCUS37572</name>
</gene>
<evidence type="ECO:0000256" key="4">
    <source>
        <dbReference type="SAM" id="MobiDB-lite"/>
    </source>
</evidence>
<sequence length="142" mass="16368">MLLHYQGLYELFVSKFVKSEGRGIITYYTVYLEQIVDILIIVSEITTTQVGPRTKVCRSFVQCGSGSRMRDPKRTSNITKLFNLSKEDDVRKYVNMYCRTFTNKKGKEVNKAPKIQRKRARIAEKKQRIAKAKRGSGIPEIA</sequence>
<dbReference type="EMBL" id="CAMAPF010001015">
    <property type="protein sequence ID" value="CAH9139420.1"/>
    <property type="molecule type" value="Genomic_DNA"/>
</dbReference>
<reference evidence="5" key="1">
    <citation type="submission" date="2022-07" db="EMBL/GenBank/DDBJ databases">
        <authorList>
            <person name="Macas J."/>
            <person name="Novak P."/>
            <person name="Neumann P."/>
        </authorList>
    </citation>
    <scope>NUCLEOTIDE SEQUENCE</scope>
</reference>
<dbReference type="GO" id="GO:0006412">
    <property type="term" value="P:translation"/>
    <property type="evidence" value="ECO:0007669"/>
    <property type="project" value="InterPro"/>
</dbReference>
<protein>
    <submittedName>
        <fullName evidence="5">Uncharacterized protein</fullName>
    </submittedName>
</protein>
<evidence type="ECO:0000313" key="6">
    <source>
        <dbReference type="Proteomes" id="UP001152523"/>
    </source>
</evidence>
<dbReference type="GO" id="GO:1990904">
    <property type="term" value="C:ribonucleoprotein complex"/>
    <property type="evidence" value="ECO:0007669"/>
    <property type="project" value="UniProtKB-KW"/>
</dbReference>
<keyword evidence="6" id="KW-1185">Reference proteome</keyword>
<evidence type="ECO:0000256" key="2">
    <source>
        <dbReference type="ARBA" id="ARBA00022980"/>
    </source>
</evidence>
<comment type="caution">
    <text evidence="5">The sequence shown here is derived from an EMBL/GenBank/DDBJ whole genome shotgun (WGS) entry which is preliminary data.</text>
</comment>
<comment type="similarity">
    <text evidence="1">Belongs to the eukaryotic ribosomal protein eS6 family.</text>
</comment>
<evidence type="ECO:0000256" key="1">
    <source>
        <dbReference type="ARBA" id="ARBA00009312"/>
    </source>
</evidence>
<feature type="region of interest" description="Disordered" evidence="4">
    <location>
        <begin position="123"/>
        <end position="142"/>
    </location>
</feature>
<proteinExistence type="inferred from homology"/>